<accession>A0A9P1CNH6</accession>
<comment type="caution">
    <text evidence="1">The sequence shown here is derived from an EMBL/GenBank/DDBJ whole genome shotgun (WGS) entry which is preliminary data.</text>
</comment>
<evidence type="ECO:0000313" key="2">
    <source>
        <dbReference type="EMBL" id="CAL4782142.1"/>
    </source>
</evidence>
<organism evidence="1">
    <name type="scientific">Cladocopium goreaui</name>
    <dbReference type="NCBI Taxonomy" id="2562237"/>
    <lineage>
        <taxon>Eukaryota</taxon>
        <taxon>Sar</taxon>
        <taxon>Alveolata</taxon>
        <taxon>Dinophyceae</taxon>
        <taxon>Suessiales</taxon>
        <taxon>Symbiodiniaceae</taxon>
        <taxon>Cladocopium</taxon>
    </lineage>
</organism>
<evidence type="ECO:0000313" key="3">
    <source>
        <dbReference type="Proteomes" id="UP001152797"/>
    </source>
</evidence>
<dbReference type="EMBL" id="CAMXCT030002001">
    <property type="protein sequence ID" value="CAL4782142.1"/>
    <property type="molecule type" value="Genomic_DNA"/>
</dbReference>
<dbReference type="Proteomes" id="UP001152797">
    <property type="component" value="Unassembled WGS sequence"/>
</dbReference>
<proteinExistence type="predicted"/>
<name>A0A9P1CNH6_9DINO</name>
<reference evidence="1" key="1">
    <citation type="submission" date="2022-10" db="EMBL/GenBank/DDBJ databases">
        <authorList>
            <person name="Chen Y."/>
            <person name="Dougan E. K."/>
            <person name="Chan C."/>
            <person name="Rhodes N."/>
            <person name="Thang M."/>
        </authorList>
    </citation>
    <scope>NUCLEOTIDE SEQUENCE</scope>
</reference>
<dbReference type="OrthoDB" id="417134at2759"/>
<protein>
    <submittedName>
        <fullName evidence="1">Uncharacterized protein</fullName>
    </submittedName>
</protein>
<sequence>MACTERITRSEDLKENHLGQRAKRDLRSFRVHRELLLSQLRSDSEASADFTIDLGEDSCSDSSDRSLDRRIQEEVIDELCWASVDEAHFETGFEDGCSLQEARAFCRMCLRHADRLRLARAQRLGEEITEVQSPSALTRRIKDHEEARNFALICLKAIEEYEAERP</sequence>
<dbReference type="AlphaFoldDB" id="A0A9P1CNH6"/>
<keyword evidence="3" id="KW-1185">Reference proteome</keyword>
<evidence type="ECO:0000313" key="1">
    <source>
        <dbReference type="EMBL" id="CAI3994830.1"/>
    </source>
</evidence>
<gene>
    <name evidence="1" type="ORF">C1SCF055_LOCUS21446</name>
</gene>
<dbReference type="EMBL" id="CAMXCT010002001">
    <property type="protein sequence ID" value="CAI3994830.1"/>
    <property type="molecule type" value="Genomic_DNA"/>
</dbReference>
<dbReference type="EMBL" id="CAMXCT020002001">
    <property type="protein sequence ID" value="CAL1148205.1"/>
    <property type="molecule type" value="Genomic_DNA"/>
</dbReference>
<reference evidence="2 3" key="2">
    <citation type="submission" date="2024-05" db="EMBL/GenBank/DDBJ databases">
        <authorList>
            <person name="Chen Y."/>
            <person name="Shah S."/>
            <person name="Dougan E. K."/>
            <person name="Thang M."/>
            <person name="Chan C."/>
        </authorList>
    </citation>
    <scope>NUCLEOTIDE SEQUENCE [LARGE SCALE GENOMIC DNA]</scope>
</reference>